<organism evidence="2 3">
    <name type="scientific">Marinobacter persicus</name>
    <dbReference type="NCBI Taxonomy" id="930118"/>
    <lineage>
        <taxon>Bacteria</taxon>
        <taxon>Pseudomonadati</taxon>
        <taxon>Pseudomonadota</taxon>
        <taxon>Gammaproteobacteria</taxon>
        <taxon>Pseudomonadales</taxon>
        <taxon>Marinobacteraceae</taxon>
        <taxon>Marinobacter</taxon>
    </lineage>
</organism>
<proteinExistence type="predicted"/>
<comment type="caution">
    <text evidence="2">The sequence shown here is derived from an EMBL/GenBank/DDBJ whole genome shotgun (WGS) entry which is preliminary data.</text>
</comment>
<protein>
    <submittedName>
        <fullName evidence="2">Transglutaminase-like cysteine proteinase BTLCP</fullName>
    </submittedName>
</protein>
<dbReference type="EMBL" id="PTIU01000017">
    <property type="protein sequence ID" value="PPK54218.1"/>
    <property type="molecule type" value="Genomic_DNA"/>
</dbReference>
<evidence type="ECO:0000313" key="2">
    <source>
        <dbReference type="EMBL" id="PPK54218.1"/>
    </source>
</evidence>
<dbReference type="PANTHER" id="PTHR39327:SF1">
    <property type="entry name" value="BLR5470 PROTEIN"/>
    <property type="match status" value="1"/>
</dbReference>
<reference evidence="2 3" key="2">
    <citation type="submission" date="2018-02" db="EMBL/GenBank/DDBJ databases">
        <title>Subsurface microbial communities from deep shales in Ohio and West Virginia, USA.</title>
        <authorList>
            <person name="Wrighton K."/>
        </authorList>
    </citation>
    <scope>NUCLEOTIDE SEQUENCE [LARGE SCALE GENOMIC DNA]</scope>
    <source>
        <strain evidence="2 3">UTICA-S1B9</strain>
    </source>
</reference>
<dbReference type="Pfam" id="PF06035">
    <property type="entry name" value="Peptidase_C93"/>
    <property type="match status" value="1"/>
</dbReference>
<dbReference type="InterPro" id="IPR010319">
    <property type="entry name" value="Transglutaminase-like_Cys_pept"/>
</dbReference>
<sequence>MRFSMFPATRSSSRLSLLLLLTLLLVVSVADAIQLDDQLMNWVLIQHGPAAQQRLKDWQRLNNLIEKAPVDRQLELVNRFFNRAEFVDDIDHWGKEDYWATPVELLATNGGDCEDFAIAKYLTLKAAGVPDEQLRVVYVKSLVLDQAHMILAWYQTPDAEPLILDNLINEIKPASQRTDLEPVYSFNGEGLWRNKSARERARIGTANELERWRDLNQRLIEPLQQ</sequence>
<keyword evidence="4" id="KW-1185">Reference proteome</keyword>
<name>A0A2S6G5G1_9GAMM</name>
<dbReference type="Gene3D" id="3.10.620.30">
    <property type="match status" value="1"/>
</dbReference>
<dbReference type="PANTHER" id="PTHR39327">
    <property type="match status" value="1"/>
</dbReference>
<dbReference type="AlphaFoldDB" id="A0A2S6G5G1"/>
<evidence type="ECO:0000313" key="3">
    <source>
        <dbReference type="Proteomes" id="UP000239446"/>
    </source>
</evidence>
<gene>
    <name evidence="2" type="ORF">B0H24_101716</name>
    <name evidence="1" type="ORF">BY455_12016</name>
</gene>
<dbReference type="EMBL" id="PTIT01000020">
    <property type="protein sequence ID" value="PPK50766.1"/>
    <property type="molecule type" value="Genomic_DNA"/>
</dbReference>
<reference evidence="1 4" key="1">
    <citation type="submission" date="2018-02" db="EMBL/GenBank/DDBJ databases">
        <title>Deep subsurface shale carbon reservoir microbial communities from Ohio and West Virginia, USA.</title>
        <authorList>
            <person name="Wrighton K."/>
        </authorList>
    </citation>
    <scope>NUCLEOTIDE SEQUENCE [LARGE SCALE GENOMIC DNA]</scope>
    <source>
        <strain evidence="1 4">UTICA-S1B6</strain>
    </source>
</reference>
<evidence type="ECO:0000313" key="1">
    <source>
        <dbReference type="EMBL" id="PPK50766.1"/>
    </source>
</evidence>
<accession>A0A2S6G5G1</accession>
<dbReference type="Proteomes" id="UP000239446">
    <property type="component" value="Unassembled WGS sequence"/>
</dbReference>
<dbReference type="Proteomes" id="UP000239648">
    <property type="component" value="Unassembled WGS sequence"/>
</dbReference>
<evidence type="ECO:0000313" key="4">
    <source>
        <dbReference type="Proteomes" id="UP000239648"/>
    </source>
</evidence>